<dbReference type="InterPro" id="IPR018061">
    <property type="entry name" value="Retropepsins"/>
</dbReference>
<accession>F6KPT6</accession>
<keyword evidence="3" id="KW-0540">Nuclease</keyword>
<dbReference type="InterPro" id="IPR001995">
    <property type="entry name" value="Peptidase_A2_cat"/>
</dbReference>
<keyword evidence="4" id="KW-0255">Endonuclease</keyword>
<keyword evidence="1" id="KW-0808">Transferase</keyword>
<organism evidence="8 9">
    <name type="scientific">Porcine endogenous retrovirus A</name>
    <dbReference type="NCBI Taxonomy" id="194958"/>
    <lineage>
        <taxon>Viruses</taxon>
        <taxon>Riboviria</taxon>
        <taxon>Pararnavirae</taxon>
        <taxon>Artverviricota</taxon>
        <taxon>Revtraviricetes</taxon>
        <taxon>Ortervirales</taxon>
        <taxon>Retroviridae</taxon>
        <taxon>Orthoretrovirinae</taxon>
        <taxon>Gammaretrovirus</taxon>
        <taxon>Gammaretrovirus porConc</taxon>
        <taxon>Porcine type-C oncovirus</taxon>
    </lineage>
</organism>
<dbReference type="Gene3D" id="3.30.70.270">
    <property type="match status" value="1"/>
</dbReference>
<sequence>MGATGQRQYPWTTRRTVDLGVGRVTHSFLVIPECPVPLLGRDLLTKMGAQISFEQGRPEVSVNNKPITVLTLQLDDEYRLYSPQVKPDQDIQSWLEQFPQAWAETAGMGLAKQVPPQVIQLKASATPVSVRQYPLSREAREGIWPHVQRLIQ</sequence>
<dbReference type="GO" id="GO:0004190">
    <property type="term" value="F:aspartic-type endopeptidase activity"/>
    <property type="evidence" value="ECO:0007669"/>
    <property type="project" value="InterPro"/>
</dbReference>
<dbReference type="GO" id="GO:0004519">
    <property type="term" value="F:endonuclease activity"/>
    <property type="evidence" value="ECO:0007669"/>
    <property type="project" value="UniProtKB-KW"/>
</dbReference>
<dbReference type="SUPFAM" id="SSF56672">
    <property type="entry name" value="DNA/RNA polymerases"/>
    <property type="match status" value="1"/>
</dbReference>
<dbReference type="InterPro" id="IPR021109">
    <property type="entry name" value="Peptidase_aspartic_dom_sf"/>
</dbReference>
<keyword evidence="5" id="KW-0378">Hydrolase</keyword>
<evidence type="ECO:0000256" key="6">
    <source>
        <dbReference type="ARBA" id="ARBA00022918"/>
    </source>
</evidence>
<dbReference type="PROSITE" id="PS50175">
    <property type="entry name" value="ASP_PROT_RETROV"/>
    <property type="match status" value="1"/>
</dbReference>
<dbReference type="GO" id="GO:0003964">
    <property type="term" value="F:RNA-directed DNA polymerase activity"/>
    <property type="evidence" value="ECO:0007669"/>
    <property type="project" value="UniProtKB-KW"/>
</dbReference>
<keyword evidence="6" id="KW-0695">RNA-directed DNA polymerase</keyword>
<proteinExistence type="predicted"/>
<name>F6KPT6_9GAMR</name>
<evidence type="ECO:0000256" key="3">
    <source>
        <dbReference type="ARBA" id="ARBA00022722"/>
    </source>
</evidence>
<feature type="domain" description="Peptidase A2" evidence="7">
    <location>
        <begin position="1"/>
        <end position="43"/>
    </location>
</feature>
<dbReference type="InterPro" id="IPR043128">
    <property type="entry name" value="Rev_trsase/Diguanyl_cyclase"/>
</dbReference>
<evidence type="ECO:0000256" key="5">
    <source>
        <dbReference type="ARBA" id="ARBA00022801"/>
    </source>
</evidence>
<evidence type="ECO:0000313" key="9">
    <source>
        <dbReference type="Proteomes" id="UP000101055"/>
    </source>
</evidence>
<protein>
    <submittedName>
        <fullName evidence="8">Pol protein</fullName>
    </submittedName>
</protein>
<evidence type="ECO:0000256" key="1">
    <source>
        <dbReference type="ARBA" id="ARBA00022679"/>
    </source>
</evidence>
<evidence type="ECO:0000313" key="8">
    <source>
        <dbReference type="EMBL" id="AEF12604.1"/>
    </source>
</evidence>
<dbReference type="Gene3D" id="2.40.70.10">
    <property type="entry name" value="Acid Proteases"/>
    <property type="match status" value="1"/>
</dbReference>
<evidence type="ECO:0000259" key="7">
    <source>
        <dbReference type="PROSITE" id="PS50175"/>
    </source>
</evidence>
<evidence type="ECO:0000256" key="2">
    <source>
        <dbReference type="ARBA" id="ARBA00022695"/>
    </source>
</evidence>
<dbReference type="InterPro" id="IPR043502">
    <property type="entry name" value="DNA/RNA_pol_sf"/>
</dbReference>
<dbReference type="GO" id="GO:0006508">
    <property type="term" value="P:proteolysis"/>
    <property type="evidence" value="ECO:0007669"/>
    <property type="project" value="InterPro"/>
</dbReference>
<dbReference type="SUPFAM" id="SSF50630">
    <property type="entry name" value="Acid proteases"/>
    <property type="match status" value="1"/>
</dbReference>
<reference evidence="8 9" key="1">
    <citation type="journal article" date="2010" name="Anim. Genet.">
        <title>Comparison of PERV genomic locations between Asian and European pigs.</title>
        <authorList>
            <person name="Jung W.Y."/>
            <person name="Kim J.E."/>
            <person name="Jung K.C."/>
            <person name="Jin D.I."/>
            <person name="Moran C."/>
            <person name="Park E.W."/>
            <person name="Jeon J.T."/>
            <person name="Lee J.H."/>
        </authorList>
    </citation>
    <scope>NUCLEOTIDE SEQUENCE [LARGE SCALE GENOMIC DNA]</scope>
</reference>
<keyword evidence="2" id="KW-0548">Nucleotidyltransferase</keyword>
<dbReference type="EMBL" id="HQ540591">
    <property type="protein sequence ID" value="AEF12604.1"/>
    <property type="molecule type" value="Genomic_DNA"/>
</dbReference>
<dbReference type="Pfam" id="PF00077">
    <property type="entry name" value="RVP"/>
    <property type="match status" value="1"/>
</dbReference>
<evidence type="ECO:0000256" key="4">
    <source>
        <dbReference type="ARBA" id="ARBA00022759"/>
    </source>
</evidence>
<dbReference type="Proteomes" id="UP000101055">
    <property type="component" value="Genome"/>
</dbReference>